<sequence length="57" mass="6139">MSFSINASLFTTSVILPPTTSAFTTATYPQSGNILSTNNNLHNFSHDTNDESSDLSK</sequence>
<feature type="non-terminal residue" evidence="1">
    <location>
        <position position="57"/>
    </location>
</feature>
<name>A0ACA9NKE9_9GLOM</name>
<dbReference type="EMBL" id="CAJVPW010015314">
    <property type="protein sequence ID" value="CAG8660870.1"/>
    <property type="molecule type" value="Genomic_DNA"/>
</dbReference>
<reference evidence="1" key="1">
    <citation type="submission" date="2021-06" db="EMBL/GenBank/DDBJ databases">
        <authorList>
            <person name="Kallberg Y."/>
            <person name="Tangrot J."/>
            <person name="Rosling A."/>
        </authorList>
    </citation>
    <scope>NUCLEOTIDE SEQUENCE</scope>
    <source>
        <strain evidence="1">28 12/20/2015</strain>
    </source>
</reference>
<proteinExistence type="predicted"/>
<gene>
    <name evidence="1" type="ORF">SPELUC_LOCUS9266</name>
</gene>
<protein>
    <submittedName>
        <fullName evidence="1">17526_t:CDS:1</fullName>
    </submittedName>
</protein>
<dbReference type="Proteomes" id="UP000789366">
    <property type="component" value="Unassembled WGS sequence"/>
</dbReference>
<evidence type="ECO:0000313" key="1">
    <source>
        <dbReference type="EMBL" id="CAG8660870.1"/>
    </source>
</evidence>
<evidence type="ECO:0000313" key="2">
    <source>
        <dbReference type="Proteomes" id="UP000789366"/>
    </source>
</evidence>
<accession>A0ACA9NKE9</accession>
<comment type="caution">
    <text evidence="1">The sequence shown here is derived from an EMBL/GenBank/DDBJ whole genome shotgun (WGS) entry which is preliminary data.</text>
</comment>
<keyword evidence="2" id="KW-1185">Reference proteome</keyword>
<organism evidence="1 2">
    <name type="scientific">Cetraspora pellucida</name>
    <dbReference type="NCBI Taxonomy" id="1433469"/>
    <lineage>
        <taxon>Eukaryota</taxon>
        <taxon>Fungi</taxon>
        <taxon>Fungi incertae sedis</taxon>
        <taxon>Mucoromycota</taxon>
        <taxon>Glomeromycotina</taxon>
        <taxon>Glomeromycetes</taxon>
        <taxon>Diversisporales</taxon>
        <taxon>Gigasporaceae</taxon>
        <taxon>Cetraspora</taxon>
    </lineage>
</organism>